<organism evidence="2 3">
    <name type="scientific">Araneus ventricosus</name>
    <name type="common">Orbweaver spider</name>
    <name type="synonym">Epeira ventricosa</name>
    <dbReference type="NCBI Taxonomy" id="182803"/>
    <lineage>
        <taxon>Eukaryota</taxon>
        <taxon>Metazoa</taxon>
        <taxon>Ecdysozoa</taxon>
        <taxon>Arthropoda</taxon>
        <taxon>Chelicerata</taxon>
        <taxon>Arachnida</taxon>
        <taxon>Araneae</taxon>
        <taxon>Araneomorphae</taxon>
        <taxon>Entelegynae</taxon>
        <taxon>Araneoidea</taxon>
        <taxon>Araneidae</taxon>
        <taxon>Araneus</taxon>
    </lineage>
</organism>
<sequence>SFILSRKNLTSEIKPAGVVSQEPSPIRPSTGSRGGLVVRSQRRDRRVAGSIEDPP</sequence>
<protein>
    <submittedName>
        <fullName evidence="2">Uncharacterized protein</fullName>
    </submittedName>
</protein>
<comment type="caution">
    <text evidence="2">The sequence shown here is derived from an EMBL/GenBank/DDBJ whole genome shotgun (WGS) entry which is preliminary data.</text>
</comment>
<dbReference type="Proteomes" id="UP000499080">
    <property type="component" value="Unassembled WGS sequence"/>
</dbReference>
<keyword evidence="3" id="KW-1185">Reference proteome</keyword>
<name>A0A4Y2U1P6_ARAVE</name>
<gene>
    <name evidence="2" type="ORF">AVEN_188912_1</name>
</gene>
<feature type="non-terminal residue" evidence="2">
    <location>
        <position position="55"/>
    </location>
</feature>
<evidence type="ECO:0000256" key="1">
    <source>
        <dbReference type="SAM" id="MobiDB-lite"/>
    </source>
</evidence>
<evidence type="ECO:0000313" key="3">
    <source>
        <dbReference type="Proteomes" id="UP000499080"/>
    </source>
</evidence>
<feature type="compositionally biased region" description="Polar residues" evidence="1">
    <location>
        <begin position="21"/>
        <end position="31"/>
    </location>
</feature>
<dbReference type="AlphaFoldDB" id="A0A4Y2U1P6"/>
<evidence type="ECO:0000313" key="2">
    <source>
        <dbReference type="EMBL" id="GBO06542.1"/>
    </source>
</evidence>
<proteinExistence type="predicted"/>
<dbReference type="EMBL" id="BGPR01032837">
    <property type="protein sequence ID" value="GBO06542.1"/>
    <property type="molecule type" value="Genomic_DNA"/>
</dbReference>
<feature type="region of interest" description="Disordered" evidence="1">
    <location>
        <begin position="15"/>
        <end position="55"/>
    </location>
</feature>
<feature type="non-terminal residue" evidence="2">
    <location>
        <position position="1"/>
    </location>
</feature>
<reference evidence="2 3" key="1">
    <citation type="journal article" date="2019" name="Sci. Rep.">
        <title>Orb-weaving spider Araneus ventricosus genome elucidates the spidroin gene catalogue.</title>
        <authorList>
            <person name="Kono N."/>
            <person name="Nakamura H."/>
            <person name="Ohtoshi R."/>
            <person name="Moran D.A.P."/>
            <person name="Shinohara A."/>
            <person name="Yoshida Y."/>
            <person name="Fujiwara M."/>
            <person name="Mori M."/>
            <person name="Tomita M."/>
            <person name="Arakawa K."/>
        </authorList>
    </citation>
    <scope>NUCLEOTIDE SEQUENCE [LARGE SCALE GENOMIC DNA]</scope>
</reference>
<accession>A0A4Y2U1P6</accession>